<feature type="region of interest" description="Disordered" evidence="1">
    <location>
        <begin position="174"/>
        <end position="198"/>
    </location>
</feature>
<evidence type="ECO:0000256" key="1">
    <source>
        <dbReference type="SAM" id="MobiDB-lite"/>
    </source>
</evidence>
<sequence length="198" mass="22928">MADQGSTSQYVKLKKIQDAPAEDIQPGELNQPIRVPQLEVPKCDECGQQLPENFQPPADEAWTTNILRCEEDTETLIYLIEGMDELYSIYFAPRQSYPPKSEEKLHEKLIILFRMVAVCSQYQRLQENAPKKISSREMGQTSRRDQIKTTQLHQEVIWWMASTGMLTHMCSEVPDSEEDQTDVNNAGDCRPDFHRHER</sequence>
<gene>
    <name evidence="2" type="primary">CNR6</name>
    <name evidence="2" type="ORF">KSP40_PGU014938</name>
</gene>
<proteinExistence type="predicted"/>
<dbReference type="Proteomes" id="UP001412067">
    <property type="component" value="Unassembled WGS sequence"/>
</dbReference>
<keyword evidence="3" id="KW-1185">Reference proteome</keyword>
<organism evidence="2 3">
    <name type="scientific">Platanthera guangdongensis</name>
    <dbReference type="NCBI Taxonomy" id="2320717"/>
    <lineage>
        <taxon>Eukaryota</taxon>
        <taxon>Viridiplantae</taxon>
        <taxon>Streptophyta</taxon>
        <taxon>Embryophyta</taxon>
        <taxon>Tracheophyta</taxon>
        <taxon>Spermatophyta</taxon>
        <taxon>Magnoliopsida</taxon>
        <taxon>Liliopsida</taxon>
        <taxon>Asparagales</taxon>
        <taxon>Orchidaceae</taxon>
        <taxon>Orchidoideae</taxon>
        <taxon>Orchideae</taxon>
        <taxon>Orchidinae</taxon>
        <taxon>Platanthera</taxon>
    </lineage>
</organism>
<accession>A0ABR2MM79</accession>
<protein>
    <submittedName>
        <fullName evidence="2">Cell number regulator 6</fullName>
    </submittedName>
</protein>
<dbReference type="EMBL" id="JBBWWR010000006">
    <property type="protein sequence ID" value="KAK8965267.1"/>
    <property type="molecule type" value="Genomic_DNA"/>
</dbReference>
<comment type="caution">
    <text evidence="2">The sequence shown here is derived from an EMBL/GenBank/DDBJ whole genome shotgun (WGS) entry which is preliminary data.</text>
</comment>
<name>A0ABR2MM79_9ASPA</name>
<feature type="compositionally biased region" description="Basic and acidic residues" evidence="1">
    <location>
        <begin position="189"/>
        <end position="198"/>
    </location>
</feature>
<evidence type="ECO:0000313" key="3">
    <source>
        <dbReference type="Proteomes" id="UP001412067"/>
    </source>
</evidence>
<evidence type="ECO:0000313" key="2">
    <source>
        <dbReference type="EMBL" id="KAK8965267.1"/>
    </source>
</evidence>
<reference evidence="2 3" key="1">
    <citation type="journal article" date="2022" name="Nat. Plants">
        <title>Genomes of leafy and leafless Platanthera orchids illuminate the evolution of mycoheterotrophy.</title>
        <authorList>
            <person name="Li M.H."/>
            <person name="Liu K.W."/>
            <person name="Li Z."/>
            <person name="Lu H.C."/>
            <person name="Ye Q.L."/>
            <person name="Zhang D."/>
            <person name="Wang J.Y."/>
            <person name="Li Y.F."/>
            <person name="Zhong Z.M."/>
            <person name="Liu X."/>
            <person name="Yu X."/>
            <person name="Liu D.K."/>
            <person name="Tu X.D."/>
            <person name="Liu B."/>
            <person name="Hao Y."/>
            <person name="Liao X.Y."/>
            <person name="Jiang Y.T."/>
            <person name="Sun W.H."/>
            <person name="Chen J."/>
            <person name="Chen Y.Q."/>
            <person name="Ai Y."/>
            <person name="Zhai J.W."/>
            <person name="Wu S.S."/>
            <person name="Zhou Z."/>
            <person name="Hsiao Y.Y."/>
            <person name="Wu W.L."/>
            <person name="Chen Y.Y."/>
            <person name="Lin Y.F."/>
            <person name="Hsu J.L."/>
            <person name="Li C.Y."/>
            <person name="Wang Z.W."/>
            <person name="Zhao X."/>
            <person name="Zhong W.Y."/>
            <person name="Ma X.K."/>
            <person name="Ma L."/>
            <person name="Huang J."/>
            <person name="Chen G.Z."/>
            <person name="Huang M.Z."/>
            <person name="Huang L."/>
            <person name="Peng D.H."/>
            <person name="Luo Y.B."/>
            <person name="Zou S.Q."/>
            <person name="Chen S.P."/>
            <person name="Lan S."/>
            <person name="Tsai W.C."/>
            <person name="Van de Peer Y."/>
            <person name="Liu Z.J."/>
        </authorList>
    </citation>
    <scope>NUCLEOTIDE SEQUENCE [LARGE SCALE GENOMIC DNA]</scope>
    <source>
        <strain evidence="2">Lor288</strain>
    </source>
</reference>